<keyword evidence="3" id="KW-1185">Reference proteome</keyword>
<dbReference type="GO" id="GO:0008235">
    <property type="term" value="F:metalloexopeptidase activity"/>
    <property type="evidence" value="ECO:0007669"/>
    <property type="project" value="InterPro"/>
</dbReference>
<dbReference type="SUPFAM" id="SSF53187">
    <property type="entry name" value="Zn-dependent exopeptidases"/>
    <property type="match status" value="1"/>
</dbReference>
<dbReference type="Gene3D" id="3.40.630.10">
    <property type="entry name" value="Zn peptidases"/>
    <property type="match status" value="1"/>
</dbReference>
<dbReference type="EMBL" id="JRYR02000001">
    <property type="protein sequence ID" value="OHX66898.1"/>
    <property type="molecule type" value="Genomic_DNA"/>
</dbReference>
<feature type="domain" description="Peptidase M28" evidence="1">
    <location>
        <begin position="213"/>
        <end position="389"/>
    </location>
</feature>
<dbReference type="GO" id="GO:0006508">
    <property type="term" value="P:proteolysis"/>
    <property type="evidence" value="ECO:0007669"/>
    <property type="project" value="InterPro"/>
</dbReference>
<dbReference type="AlphaFoldDB" id="A0A1S1Z0V4"/>
<sequence length="410" mass="46165">MFISSLSCIGQDMTEVKQNIDDLCSKKFFGRGYVKNGDQKAAHYIQMKYSSLGLHAFNNDNYFQDFSFNVNSFPQEVSFKVDKNALEIGKDVLPAPDSGSGKASGKIHFLKDELFNDKAAQQEFLKKDLSGLVLVYEQKHERNRMSWGRLLMPKMMEAVATVILFDGKLTFGVAQNQTPQPKFYVLKDKLTRENQNVSFDILALMKPYYQSQNVIGYIKGTETPDEYLFITAHYDHLGGIGKKTFFAGANDNASGVAMMLAIAKHYSTHPPKKTVVFIGFGGEEAGLVGSKFYVENPIVPLDKIKFLINLDLFGTGEDGMMAVNGKVFKEEYQMLDSLNTAGNYLSKIQSRGKAANSDHYFFSEAGVPSFFFYLMGKSWTHYHDVNDKTPLPLSDFQPAYRLIIDFCDKL</sequence>
<dbReference type="PANTHER" id="PTHR12147">
    <property type="entry name" value="METALLOPEPTIDASE M28 FAMILY MEMBER"/>
    <property type="match status" value="1"/>
</dbReference>
<organism evidence="2 3">
    <name type="scientific">Flammeovirga pacifica</name>
    <dbReference type="NCBI Taxonomy" id="915059"/>
    <lineage>
        <taxon>Bacteria</taxon>
        <taxon>Pseudomonadati</taxon>
        <taxon>Bacteroidota</taxon>
        <taxon>Cytophagia</taxon>
        <taxon>Cytophagales</taxon>
        <taxon>Flammeovirgaceae</taxon>
        <taxon>Flammeovirga</taxon>
    </lineage>
</organism>
<dbReference type="Pfam" id="PF04389">
    <property type="entry name" value="Peptidase_M28"/>
    <property type="match status" value="1"/>
</dbReference>
<comment type="caution">
    <text evidence="2">The sequence shown here is derived from an EMBL/GenBank/DDBJ whole genome shotgun (WGS) entry which is preliminary data.</text>
</comment>
<dbReference type="Proteomes" id="UP000179797">
    <property type="component" value="Unassembled WGS sequence"/>
</dbReference>
<evidence type="ECO:0000313" key="2">
    <source>
        <dbReference type="EMBL" id="OHX66898.1"/>
    </source>
</evidence>
<name>A0A1S1Z0V4_FLAPC</name>
<dbReference type="InterPro" id="IPR007484">
    <property type="entry name" value="Peptidase_M28"/>
</dbReference>
<evidence type="ECO:0000313" key="3">
    <source>
        <dbReference type="Proteomes" id="UP000179797"/>
    </source>
</evidence>
<proteinExistence type="predicted"/>
<dbReference type="STRING" id="915059.NH26_11310"/>
<accession>A0A1S1Z0V4</accession>
<reference evidence="2 3" key="1">
    <citation type="journal article" date="2012" name="Int. J. Syst. Evol. Microbiol.">
        <title>Flammeovirga pacifica sp. nov., isolated from deep-sea sediment.</title>
        <authorList>
            <person name="Xu H."/>
            <person name="Fu Y."/>
            <person name="Yang N."/>
            <person name="Ding Z."/>
            <person name="Lai Q."/>
            <person name="Zeng R."/>
        </authorList>
    </citation>
    <scope>NUCLEOTIDE SEQUENCE [LARGE SCALE GENOMIC DNA]</scope>
    <source>
        <strain evidence="3">DSM 24597 / LMG 26175 / WPAGA1</strain>
    </source>
</reference>
<protein>
    <recommendedName>
        <fullName evidence="1">Peptidase M28 domain-containing protein</fullName>
    </recommendedName>
</protein>
<evidence type="ECO:0000259" key="1">
    <source>
        <dbReference type="Pfam" id="PF04389"/>
    </source>
</evidence>
<dbReference type="InterPro" id="IPR045175">
    <property type="entry name" value="M28_fam"/>
</dbReference>
<dbReference type="PANTHER" id="PTHR12147:SF26">
    <property type="entry name" value="PEPTIDASE M28 DOMAIN-CONTAINING PROTEIN"/>
    <property type="match status" value="1"/>
</dbReference>
<gene>
    <name evidence="2" type="ORF">NH26_11310</name>
</gene>
<dbReference type="Gene3D" id="3.50.30.30">
    <property type="match status" value="1"/>
</dbReference>